<dbReference type="Proteomes" id="UP000769766">
    <property type="component" value="Unassembled WGS sequence"/>
</dbReference>
<comment type="caution">
    <text evidence="1">The sequence shown here is derived from an EMBL/GenBank/DDBJ whole genome shotgun (WGS) entry which is preliminary data.</text>
</comment>
<sequence>FYTDDLVRVCEEYQGDCVIYAGHEGCKMAWGSVALIRETCKEIGQPLLVFDMDAFSAPPAASGEIRRRIEEFFCTVVQP</sequence>
<organism evidence="1 2">
    <name type="scientific">Tectimicrobiota bacterium</name>
    <dbReference type="NCBI Taxonomy" id="2528274"/>
    <lineage>
        <taxon>Bacteria</taxon>
        <taxon>Pseudomonadati</taxon>
        <taxon>Nitrospinota/Tectimicrobiota group</taxon>
        <taxon>Candidatus Tectimicrobiota</taxon>
    </lineage>
</organism>
<dbReference type="InterPro" id="IPR010327">
    <property type="entry name" value="FldB/FldC_alpha/beta"/>
</dbReference>
<gene>
    <name evidence="1" type="ORF">HYY20_03330</name>
</gene>
<reference evidence="1" key="1">
    <citation type="submission" date="2020-07" db="EMBL/GenBank/DDBJ databases">
        <title>Huge and variable diversity of episymbiotic CPR bacteria and DPANN archaea in groundwater ecosystems.</title>
        <authorList>
            <person name="He C.Y."/>
            <person name="Keren R."/>
            <person name="Whittaker M."/>
            <person name="Farag I.F."/>
            <person name="Doudna J."/>
            <person name="Cate J.H.D."/>
            <person name="Banfield J.F."/>
        </authorList>
    </citation>
    <scope>NUCLEOTIDE SEQUENCE</scope>
    <source>
        <strain evidence="1">NC_groundwater_672_Ag_B-0.1um_62_36</strain>
    </source>
</reference>
<evidence type="ECO:0000313" key="2">
    <source>
        <dbReference type="Proteomes" id="UP000769766"/>
    </source>
</evidence>
<dbReference type="Pfam" id="PF06050">
    <property type="entry name" value="HGD-D"/>
    <property type="match status" value="1"/>
</dbReference>
<proteinExistence type="predicted"/>
<protein>
    <submittedName>
        <fullName evidence="1">2-hydroxyacyl-CoA dehydratase</fullName>
    </submittedName>
</protein>
<dbReference type="EMBL" id="JACPRF010000100">
    <property type="protein sequence ID" value="MBI2875894.1"/>
    <property type="molecule type" value="Genomic_DNA"/>
</dbReference>
<dbReference type="AlphaFoldDB" id="A0A932FXX0"/>
<evidence type="ECO:0000313" key="1">
    <source>
        <dbReference type="EMBL" id="MBI2875894.1"/>
    </source>
</evidence>
<accession>A0A932FXX0</accession>
<name>A0A932FXX0_UNCTE</name>
<feature type="non-terminal residue" evidence="1">
    <location>
        <position position="1"/>
    </location>
</feature>
<dbReference type="Gene3D" id="3.40.50.11900">
    <property type="match status" value="1"/>
</dbReference>